<feature type="domain" description="4Fe-4S ferredoxin-type" evidence="5">
    <location>
        <begin position="2"/>
        <end position="31"/>
    </location>
</feature>
<accession>A0AAU7VL12</accession>
<dbReference type="Pfam" id="PF04060">
    <property type="entry name" value="FeS"/>
    <property type="match status" value="1"/>
</dbReference>
<keyword evidence="1" id="KW-0004">4Fe-4S</keyword>
<dbReference type="SUPFAM" id="SSF53920">
    <property type="entry name" value="Fe-only hydrogenase"/>
    <property type="match status" value="1"/>
</dbReference>
<dbReference type="PANTHER" id="PTHR11615">
    <property type="entry name" value="NITRATE, FORMATE, IRON DEHYDROGENASE"/>
    <property type="match status" value="1"/>
</dbReference>
<proteinExistence type="predicted"/>
<evidence type="ECO:0000259" key="5">
    <source>
        <dbReference type="PROSITE" id="PS51379"/>
    </source>
</evidence>
<dbReference type="InterPro" id="IPR035965">
    <property type="entry name" value="PAS-like_dom_sf"/>
</dbReference>
<dbReference type="PROSITE" id="PS51656">
    <property type="entry name" value="4FE4S"/>
    <property type="match status" value="1"/>
</dbReference>
<dbReference type="CDD" id="cd00130">
    <property type="entry name" value="PAS"/>
    <property type="match status" value="1"/>
</dbReference>
<keyword evidence="3" id="KW-0408">Iron</keyword>
<dbReference type="InterPro" id="IPR017900">
    <property type="entry name" value="4Fe4S_Fe_S_CS"/>
</dbReference>
<dbReference type="RefSeq" id="WP_350343379.1">
    <property type="nucleotide sequence ID" value="NZ_CP158367.1"/>
</dbReference>
<dbReference type="GO" id="GO:0051539">
    <property type="term" value="F:4 iron, 4 sulfur cluster binding"/>
    <property type="evidence" value="ECO:0007669"/>
    <property type="project" value="UniProtKB-KW"/>
</dbReference>
<reference evidence="7" key="1">
    <citation type="journal article" date="2013" name="Extremophiles">
        <title>Proteinivorax tanatarense gen. nov., sp. nov., an anaerobic, haloalkaliphilic, proteolytic bacterium isolated from a decaying algal bloom, and proposal of Proteinivoraceae fam. nov.</title>
        <authorList>
            <person name="Kevbrin V."/>
            <person name="Boltyanskaya Y."/>
            <person name="Zhilina T."/>
            <person name="Kolganova T."/>
            <person name="Lavrentjeva E."/>
            <person name="Kuznetsov B."/>
        </authorList>
    </citation>
    <scope>NUCLEOTIDE SEQUENCE</scope>
    <source>
        <strain evidence="7">Z-910T</strain>
    </source>
</reference>
<dbReference type="InterPro" id="IPR017896">
    <property type="entry name" value="4Fe4S_Fe-S-bd"/>
</dbReference>
<dbReference type="InterPro" id="IPR050340">
    <property type="entry name" value="Cytosolic_Fe-S_CAF"/>
</dbReference>
<dbReference type="PROSITE" id="PS51379">
    <property type="entry name" value="4FE4S_FER_2"/>
    <property type="match status" value="2"/>
</dbReference>
<dbReference type="SMART" id="SM00091">
    <property type="entry name" value="PAS"/>
    <property type="match status" value="1"/>
</dbReference>
<dbReference type="Gene3D" id="3.30.70.20">
    <property type="match status" value="1"/>
</dbReference>
<evidence type="ECO:0000313" key="7">
    <source>
        <dbReference type="EMBL" id="XBX74627.1"/>
    </source>
</evidence>
<organism evidence="7">
    <name type="scientific">Proteinivorax tanatarense</name>
    <dbReference type="NCBI Taxonomy" id="1260629"/>
    <lineage>
        <taxon>Bacteria</taxon>
        <taxon>Bacillati</taxon>
        <taxon>Bacillota</taxon>
        <taxon>Clostridia</taxon>
        <taxon>Eubacteriales</taxon>
        <taxon>Proteinivoracaceae</taxon>
        <taxon>Proteinivorax</taxon>
    </lineage>
</organism>
<dbReference type="Gene3D" id="3.30.450.20">
    <property type="entry name" value="PAS domain"/>
    <property type="match status" value="1"/>
</dbReference>
<reference evidence="7" key="2">
    <citation type="submission" date="2024-06" db="EMBL/GenBank/DDBJ databases">
        <authorList>
            <person name="Petrova K.O."/>
            <person name="Toshchakov S.V."/>
            <person name="Boltjanskaja Y.V."/>
            <person name="Kevbrin V."/>
        </authorList>
    </citation>
    <scope>NUCLEOTIDE SEQUENCE</scope>
    <source>
        <strain evidence="7">Z-910T</strain>
    </source>
</reference>
<dbReference type="Pfam" id="PF02906">
    <property type="entry name" value="Fe_hyd_lg_C"/>
    <property type="match status" value="2"/>
</dbReference>
<dbReference type="InterPro" id="IPR004108">
    <property type="entry name" value="Fe_hydrogenase_lsu_C"/>
</dbReference>
<gene>
    <name evidence="7" type="ORF">PRVXT_002678</name>
</gene>
<evidence type="ECO:0000259" key="6">
    <source>
        <dbReference type="PROSITE" id="PS51656"/>
    </source>
</evidence>
<evidence type="ECO:0000256" key="3">
    <source>
        <dbReference type="ARBA" id="ARBA00023004"/>
    </source>
</evidence>
<dbReference type="InterPro" id="IPR000014">
    <property type="entry name" value="PAS"/>
</dbReference>
<dbReference type="Gene3D" id="1.10.15.40">
    <property type="entry name" value="Electron transport complex subunit B, putative Fe-S cluster"/>
    <property type="match status" value="1"/>
</dbReference>
<dbReference type="Gene3D" id="3.40.950.10">
    <property type="entry name" value="Fe-only Hydrogenase (Larger Subunit), Chain L, domain 3"/>
    <property type="match status" value="1"/>
</dbReference>
<sequence>MKFISFSEDKCVNCYKCIRVCEPKAISVFGNRQENDEIRCISCGECYVACDREGLYIKDKVKEVQKALSSDKKVIASLAPSFPGAFSLNEGKQIVAALKELGFYAVEETAVGADIVINEYEKYTKESERKNLISTSCPATNYLVEKYYPELKEYMIPVVSPMIAHGKMIRKKYGEDVYVVFIGPCIAKKVEAKEEQYTGVIDSVLTFVELKKWFEERSIDLSKVDPMDFDGKGKDKGKLIACRIKLSKEKNKEYEKLVVTGVERCKEILESIKKGELEGLFLEMLSCSGGCIDGTGMPKDATSYHVRKKRVKDYITNSSCSQENQQSEFAGEININKKESAKKVEQHEYSNEQVEGVLKSMGKNKVEDELNCNACGYGTCRELAESILRGSSHVNMCLPFMRSKAESLKNVIFDHSPNAIFMVDFDLIVKEFNPSSEITFNIKADKIKGQRIGNVIDESIFKEVVQTKTNLIGKKIEYSQYGVILIANIIYLKEERILMTIMTDVTSAEKNKEELIRVKENTLNVAQSVIDKQMRVAQEIAGLLGETTAETKVALTKLKDIVVEERGDE</sequence>
<dbReference type="SUPFAM" id="SSF54862">
    <property type="entry name" value="4Fe-4S ferredoxins"/>
    <property type="match status" value="1"/>
</dbReference>
<evidence type="ECO:0000256" key="2">
    <source>
        <dbReference type="ARBA" id="ARBA00022723"/>
    </source>
</evidence>
<dbReference type="InterPro" id="IPR009016">
    <property type="entry name" value="Fe_hydrogenase"/>
</dbReference>
<feature type="domain" description="4Fe-4S ferredoxin-type" evidence="5">
    <location>
        <begin position="36"/>
        <end position="60"/>
    </location>
</feature>
<keyword evidence="4" id="KW-0411">Iron-sulfur</keyword>
<dbReference type="PROSITE" id="PS00198">
    <property type="entry name" value="4FE4S_FER_1"/>
    <property type="match status" value="1"/>
</dbReference>
<dbReference type="InterPro" id="IPR007202">
    <property type="entry name" value="4Fe-4S_dom"/>
</dbReference>
<dbReference type="EMBL" id="CP158367">
    <property type="protein sequence ID" value="XBX74627.1"/>
    <property type="molecule type" value="Genomic_DNA"/>
</dbReference>
<keyword evidence="2" id="KW-0479">Metal-binding</keyword>
<dbReference type="GO" id="GO:0046872">
    <property type="term" value="F:metal ion binding"/>
    <property type="evidence" value="ECO:0007669"/>
    <property type="project" value="UniProtKB-KW"/>
</dbReference>
<protein>
    <submittedName>
        <fullName evidence="7">[Fe-Fe] hydrogenase large subunit C-terminal domain-containing protein</fullName>
    </submittedName>
</protein>
<feature type="domain" description="4Fe-4S" evidence="6">
    <location>
        <begin position="352"/>
        <end position="414"/>
    </location>
</feature>
<name>A0AAU7VL12_9FIRM</name>
<evidence type="ECO:0000256" key="1">
    <source>
        <dbReference type="ARBA" id="ARBA00022485"/>
    </source>
</evidence>
<dbReference type="AlphaFoldDB" id="A0AAU7VL12"/>
<evidence type="ECO:0000256" key="4">
    <source>
        <dbReference type="ARBA" id="ARBA00023014"/>
    </source>
</evidence>
<dbReference type="SUPFAM" id="SSF55785">
    <property type="entry name" value="PYP-like sensor domain (PAS domain)"/>
    <property type="match status" value="1"/>
</dbReference>